<dbReference type="GO" id="GO:0043386">
    <property type="term" value="P:mycotoxin biosynthetic process"/>
    <property type="evidence" value="ECO:0007669"/>
    <property type="project" value="InterPro"/>
</dbReference>
<evidence type="ECO:0000256" key="1">
    <source>
        <dbReference type="ARBA" id="ARBA00035112"/>
    </source>
</evidence>
<reference evidence="4 5" key="1">
    <citation type="journal article" date="2013" name="BMC Genomics">
        <title>Genomics-driven discovery of the pneumocandin biosynthetic gene cluster in the fungus Glarea lozoyensis.</title>
        <authorList>
            <person name="Chen L."/>
            <person name="Yue Q."/>
            <person name="Zhang X."/>
            <person name="Xiang M."/>
            <person name="Wang C."/>
            <person name="Li S."/>
            <person name="Che Y."/>
            <person name="Ortiz-Lopez F.J."/>
            <person name="Bills G.F."/>
            <person name="Liu X."/>
            <person name="An Z."/>
        </authorList>
    </citation>
    <scope>NUCLEOTIDE SEQUENCE [LARGE SCALE GENOMIC DNA]</scope>
    <source>
        <strain evidence="5">ATCC 20868 / MF5171</strain>
    </source>
</reference>
<comment type="similarity">
    <text evidence="1">Belongs to the ustYa family.</text>
</comment>
<dbReference type="PANTHER" id="PTHR33365:SF6">
    <property type="entry name" value="OXIDASE USTYA"/>
    <property type="match status" value="1"/>
</dbReference>
<dbReference type="KEGG" id="glz:GLAREA_12487"/>
<feature type="transmembrane region" description="Helical" evidence="3">
    <location>
        <begin position="38"/>
        <end position="58"/>
    </location>
</feature>
<gene>
    <name evidence="4" type="ORF">GLAREA_12487</name>
</gene>
<dbReference type="AlphaFoldDB" id="S3DI77"/>
<proteinExistence type="inferred from homology"/>
<dbReference type="InterPro" id="IPR021765">
    <property type="entry name" value="UstYa-like"/>
</dbReference>
<dbReference type="GeneID" id="19471528"/>
<dbReference type="Pfam" id="PF11807">
    <property type="entry name" value="UstYa"/>
    <property type="match status" value="1"/>
</dbReference>
<dbReference type="HOGENOM" id="CLU_042941_1_0_1"/>
<evidence type="ECO:0000313" key="4">
    <source>
        <dbReference type="EMBL" id="EPE31731.1"/>
    </source>
</evidence>
<dbReference type="RefSeq" id="XP_008081460.1">
    <property type="nucleotide sequence ID" value="XM_008083269.1"/>
</dbReference>
<dbReference type="EMBL" id="KE145361">
    <property type="protein sequence ID" value="EPE31731.1"/>
    <property type="molecule type" value="Genomic_DNA"/>
</dbReference>
<keyword evidence="5" id="KW-1185">Reference proteome</keyword>
<feature type="compositionally biased region" description="Basic and acidic residues" evidence="2">
    <location>
        <begin position="15"/>
        <end position="28"/>
    </location>
</feature>
<dbReference type="OMA" id="HCLRIVR"/>
<keyword evidence="3" id="KW-0812">Transmembrane</keyword>
<name>S3DI77_GLAL2</name>
<evidence type="ECO:0000313" key="5">
    <source>
        <dbReference type="Proteomes" id="UP000016922"/>
    </source>
</evidence>
<accession>S3DI77</accession>
<protein>
    <submittedName>
        <fullName evidence="4">Uncharacterized protein</fullName>
    </submittedName>
</protein>
<feature type="region of interest" description="Disordered" evidence="2">
    <location>
        <begin position="1"/>
        <end position="32"/>
    </location>
</feature>
<evidence type="ECO:0000256" key="3">
    <source>
        <dbReference type="SAM" id="Phobius"/>
    </source>
</evidence>
<dbReference type="Proteomes" id="UP000016922">
    <property type="component" value="Unassembled WGS sequence"/>
</dbReference>
<dbReference type="eggNOG" id="ENOG502SP10">
    <property type="taxonomic scope" value="Eukaryota"/>
</dbReference>
<keyword evidence="3" id="KW-0472">Membrane</keyword>
<dbReference type="PANTHER" id="PTHR33365">
    <property type="entry name" value="YALI0B05434P"/>
    <property type="match status" value="1"/>
</dbReference>
<sequence length="263" mass="30215">MGNEEYSPLNEDDVERSSSELEQNRPYHESNNSKSSKLLLATILILVLINGIQTGLLYRASSSLTIFHTPLEYAIPHEIPTEYRHFWWNTEYSGSNYTIQDSLWNSILPSHGFVAMDREWAKSQNWPESMYLPDDKSKGVYLLEAYHQLHCLKILRTTMKESLMGEKFTWKPGEHVEHCFGYLLQTTMCNADATPLYTFGDNTAGHGQLHKCKSWDALREFATENKACYRDTIEDVLLKEHFGYCDDGHDGLIHGSPVDRKVG</sequence>
<organism evidence="4 5">
    <name type="scientific">Glarea lozoyensis (strain ATCC 20868 / MF5171)</name>
    <dbReference type="NCBI Taxonomy" id="1116229"/>
    <lineage>
        <taxon>Eukaryota</taxon>
        <taxon>Fungi</taxon>
        <taxon>Dikarya</taxon>
        <taxon>Ascomycota</taxon>
        <taxon>Pezizomycotina</taxon>
        <taxon>Leotiomycetes</taxon>
        <taxon>Helotiales</taxon>
        <taxon>Helotiaceae</taxon>
        <taxon>Glarea</taxon>
    </lineage>
</organism>
<dbReference type="OrthoDB" id="3687641at2759"/>
<keyword evidence="3" id="KW-1133">Transmembrane helix</keyword>
<evidence type="ECO:0000256" key="2">
    <source>
        <dbReference type="SAM" id="MobiDB-lite"/>
    </source>
</evidence>